<sequence length="143" mass="16629">MGKITLIIALFLLISCDKNSNFARDNNDKKSGVYVKKNTFINSPGLYYFKDIDILVKEFKEGTIVYGLFDLHSKLLYQRDINNSISNHMKWTIYIDDKGEIWFYNADYQETNVFIVDGKKGIFIKDSNKLPPIPVELSKFIKN</sequence>
<dbReference type="Proteomes" id="UP000321863">
    <property type="component" value="Unassembled WGS sequence"/>
</dbReference>
<keyword evidence="2" id="KW-1185">Reference proteome</keyword>
<dbReference type="OrthoDB" id="1364841at2"/>
<protein>
    <recommendedName>
        <fullName evidence="3">Lipoprotein</fullName>
    </recommendedName>
</protein>
<dbReference type="PROSITE" id="PS51257">
    <property type="entry name" value="PROKAR_LIPOPROTEIN"/>
    <property type="match status" value="1"/>
</dbReference>
<comment type="caution">
    <text evidence="1">The sequence shown here is derived from an EMBL/GenBank/DDBJ whole genome shotgun (WGS) entry which is preliminary data.</text>
</comment>
<dbReference type="EMBL" id="BJYJ01000074">
    <property type="protein sequence ID" value="GEN78249.1"/>
    <property type="molecule type" value="Genomic_DNA"/>
</dbReference>
<evidence type="ECO:0008006" key="3">
    <source>
        <dbReference type="Google" id="ProtNLM"/>
    </source>
</evidence>
<evidence type="ECO:0000313" key="2">
    <source>
        <dbReference type="Proteomes" id="UP000321863"/>
    </source>
</evidence>
<evidence type="ECO:0000313" key="1">
    <source>
        <dbReference type="EMBL" id="GEN78249.1"/>
    </source>
</evidence>
<organism evidence="1 2">
    <name type="scientific">Chryseobacterium hagamense</name>
    <dbReference type="NCBI Taxonomy" id="395935"/>
    <lineage>
        <taxon>Bacteria</taxon>
        <taxon>Pseudomonadati</taxon>
        <taxon>Bacteroidota</taxon>
        <taxon>Flavobacteriia</taxon>
        <taxon>Flavobacteriales</taxon>
        <taxon>Weeksellaceae</taxon>
        <taxon>Chryseobacterium group</taxon>
        <taxon>Chryseobacterium</taxon>
    </lineage>
</organism>
<accession>A0A511YSS5</accession>
<proteinExistence type="predicted"/>
<name>A0A511YSS5_9FLAO</name>
<gene>
    <name evidence="1" type="ORF">CHA01nite_39890</name>
</gene>
<dbReference type="AlphaFoldDB" id="A0A511YSS5"/>
<dbReference type="RefSeq" id="WP_146944795.1">
    <property type="nucleotide sequence ID" value="NZ_BJYJ01000074.1"/>
</dbReference>
<reference evidence="1 2" key="1">
    <citation type="submission" date="2019-07" db="EMBL/GenBank/DDBJ databases">
        <title>Whole genome shotgun sequence of Chryseobacterium hagamense NBRC 105253.</title>
        <authorList>
            <person name="Hosoyama A."/>
            <person name="Uohara A."/>
            <person name="Ohji S."/>
            <person name="Ichikawa N."/>
        </authorList>
    </citation>
    <scope>NUCLEOTIDE SEQUENCE [LARGE SCALE GENOMIC DNA]</scope>
    <source>
        <strain evidence="1 2">NBRC 105253</strain>
    </source>
</reference>